<evidence type="ECO:0000256" key="1">
    <source>
        <dbReference type="SAM" id="Phobius"/>
    </source>
</evidence>
<feature type="transmembrane region" description="Helical" evidence="1">
    <location>
        <begin position="12"/>
        <end position="28"/>
    </location>
</feature>
<comment type="caution">
    <text evidence="2">The sequence shown here is derived from an EMBL/GenBank/DDBJ whole genome shotgun (WGS) entry which is preliminary data.</text>
</comment>
<sequence>MADYFIGTTIRFALLGVIPLIFGFASSWSDELDFILSLLVLPAATLLLLVYAGFSFARGIKLARIMQTPWKQTPWKQTPWKKAAVVSAAPLLLICTSALASPLLAAGSFGGILSRLLVKQAHYEAIIEKARSEGKLVRFGRDRDVTYRVDVGPRSALRSIPRAFSIIGRG</sequence>
<reference evidence="2 3" key="1">
    <citation type="submission" date="2018-03" db="EMBL/GenBank/DDBJ databases">
        <title>The draft genome of Sphingosinicella sp. GL-C-18.</title>
        <authorList>
            <person name="Liu L."/>
            <person name="Li L."/>
            <person name="Liang L."/>
            <person name="Zhang X."/>
            <person name="Wang T."/>
        </authorList>
    </citation>
    <scope>NUCLEOTIDE SEQUENCE [LARGE SCALE GENOMIC DNA]</scope>
    <source>
        <strain evidence="2 3">GL-C-18</strain>
    </source>
</reference>
<evidence type="ECO:0000313" key="2">
    <source>
        <dbReference type="EMBL" id="PSJ37906.1"/>
    </source>
</evidence>
<name>A0A2P7QIY8_9SPHN</name>
<keyword evidence="1" id="KW-0472">Membrane</keyword>
<gene>
    <name evidence="2" type="ORF">C7I55_19535</name>
</gene>
<feature type="transmembrane region" description="Helical" evidence="1">
    <location>
        <begin position="34"/>
        <end position="57"/>
    </location>
</feature>
<keyword evidence="1" id="KW-1133">Transmembrane helix</keyword>
<accession>A0A2P7QIY8</accession>
<dbReference type="RefSeq" id="WP_106514719.1">
    <property type="nucleotide sequence ID" value="NZ_PXYI01000007.1"/>
</dbReference>
<dbReference type="AlphaFoldDB" id="A0A2P7QIY8"/>
<proteinExistence type="predicted"/>
<organism evidence="2 3">
    <name type="scientific">Allosphingosinicella deserti</name>
    <dbReference type="NCBI Taxonomy" id="2116704"/>
    <lineage>
        <taxon>Bacteria</taxon>
        <taxon>Pseudomonadati</taxon>
        <taxon>Pseudomonadota</taxon>
        <taxon>Alphaproteobacteria</taxon>
        <taxon>Sphingomonadales</taxon>
        <taxon>Sphingomonadaceae</taxon>
        <taxon>Allosphingosinicella</taxon>
    </lineage>
</organism>
<dbReference type="EMBL" id="PXYI01000007">
    <property type="protein sequence ID" value="PSJ37906.1"/>
    <property type="molecule type" value="Genomic_DNA"/>
</dbReference>
<protein>
    <submittedName>
        <fullName evidence="2">Uncharacterized protein</fullName>
    </submittedName>
</protein>
<evidence type="ECO:0000313" key="3">
    <source>
        <dbReference type="Proteomes" id="UP000241167"/>
    </source>
</evidence>
<keyword evidence="1" id="KW-0812">Transmembrane</keyword>
<dbReference type="OrthoDB" id="7582820at2"/>
<dbReference type="Proteomes" id="UP000241167">
    <property type="component" value="Unassembled WGS sequence"/>
</dbReference>
<keyword evidence="3" id="KW-1185">Reference proteome</keyword>